<dbReference type="InParanoid" id="Q2FMW5"/>
<accession>Q2FMW5</accession>
<dbReference type="HOGENOM" id="CLU_102057_0_0_2"/>
<dbReference type="PANTHER" id="PTHR36530:SF1">
    <property type="entry name" value="AMOEBIASIN-1"/>
    <property type="match status" value="1"/>
</dbReference>
<dbReference type="AlphaFoldDB" id="Q2FMW5"/>
<dbReference type="EnsemblBacteria" id="ABD39844">
    <property type="protein sequence ID" value="ABD39844"/>
    <property type="gene ID" value="Mhun_0066"/>
</dbReference>
<dbReference type="EMBL" id="CP000254">
    <property type="protein sequence ID" value="ABD39844.1"/>
    <property type="molecule type" value="Genomic_DNA"/>
</dbReference>
<dbReference type="OrthoDB" id="28968at2157"/>
<name>Q2FMW5_METHJ</name>
<reference evidence="5" key="1">
    <citation type="journal article" date="2016" name="Stand. Genomic Sci.">
        <title>Complete genome sequence of Methanospirillum hungatei type strain JF1.</title>
        <authorList>
            <person name="Gunsalus R.P."/>
            <person name="Cook L.E."/>
            <person name="Crable B."/>
            <person name="Rohlin L."/>
            <person name="McDonald E."/>
            <person name="Mouttaki H."/>
            <person name="Sieber J.R."/>
            <person name="Poweleit N."/>
            <person name="Zhou H."/>
            <person name="Lapidus A.L."/>
            <person name="Daligault H.E."/>
            <person name="Land M."/>
            <person name="Gilna P."/>
            <person name="Ivanova N."/>
            <person name="Kyrpides N."/>
            <person name="Culley D.E."/>
            <person name="McInerney M.J."/>
        </authorList>
    </citation>
    <scope>NUCLEOTIDE SEQUENCE [LARGE SCALE GENOMIC DNA]</scope>
    <source>
        <strain evidence="5">ATCC 27890 / DSM 864 / NBRC 100397 / JF-1</strain>
    </source>
</reference>
<dbReference type="eggNOG" id="arCOG03544">
    <property type="taxonomic scope" value="Archaea"/>
</dbReference>
<gene>
    <name evidence="4" type="ordered locus">Mhun_0066</name>
</gene>
<dbReference type="SUPFAM" id="SSF141066">
    <property type="entry name" value="ICP-like"/>
    <property type="match status" value="1"/>
</dbReference>
<dbReference type="Proteomes" id="UP000001941">
    <property type="component" value="Chromosome"/>
</dbReference>
<evidence type="ECO:0000256" key="2">
    <source>
        <dbReference type="ARBA" id="ARBA00022704"/>
    </source>
</evidence>
<dbReference type="Pfam" id="PF09394">
    <property type="entry name" value="Inhibitor_I42"/>
    <property type="match status" value="1"/>
</dbReference>
<keyword evidence="2" id="KW-0789">Thiol protease inhibitor</keyword>
<evidence type="ECO:0000256" key="1">
    <source>
        <dbReference type="ARBA" id="ARBA00022690"/>
    </source>
</evidence>
<evidence type="ECO:0000259" key="3">
    <source>
        <dbReference type="Pfam" id="PF09394"/>
    </source>
</evidence>
<sequence>MDRIVTFLLVLVLALLLVPGCIAEELAAPLASDVAGEVPVAEVTTEKVVEDTTEETTEEVFAYNISADVNTTELNMTLNQVAMIQLSENPTTGFSWNVTLSDGLTLLNDRYVQDPTPEGMVGVGGIHEWYVEAVAAGNQTFDGIYKQPWEETVGNETTYSLAILVE</sequence>
<dbReference type="KEGG" id="mhu:Mhun_0066"/>
<evidence type="ECO:0000313" key="4">
    <source>
        <dbReference type="EMBL" id="ABD39844.1"/>
    </source>
</evidence>
<dbReference type="InterPro" id="IPR052781">
    <property type="entry name" value="Cys_protease_inhibitor_I42"/>
</dbReference>
<keyword evidence="1" id="KW-0646">Protease inhibitor</keyword>
<keyword evidence="5" id="KW-1185">Reference proteome</keyword>
<dbReference type="Gene3D" id="2.60.40.2020">
    <property type="match status" value="1"/>
</dbReference>
<dbReference type="GeneID" id="3923129"/>
<dbReference type="GO" id="GO:0004869">
    <property type="term" value="F:cysteine-type endopeptidase inhibitor activity"/>
    <property type="evidence" value="ECO:0007669"/>
    <property type="project" value="UniProtKB-KW"/>
</dbReference>
<dbReference type="InterPro" id="IPR036331">
    <property type="entry name" value="Chagasin-like_sf"/>
</dbReference>
<evidence type="ECO:0000313" key="5">
    <source>
        <dbReference type="Proteomes" id="UP000001941"/>
    </source>
</evidence>
<dbReference type="PANTHER" id="PTHR36530">
    <property type="entry name" value="INHIBITOR OF CYSTEINE PEPTIDASE"/>
    <property type="match status" value="1"/>
</dbReference>
<protein>
    <recommendedName>
        <fullName evidence="3">Proteinase inhibitor I42 chagasin domain-containing protein</fullName>
    </recommendedName>
</protein>
<organism evidence="4 5">
    <name type="scientific">Methanospirillum hungatei JF-1 (strain ATCC 27890 / DSM 864 / NBRC 100397 / JF-1)</name>
    <dbReference type="NCBI Taxonomy" id="323259"/>
    <lineage>
        <taxon>Archaea</taxon>
        <taxon>Methanobacteriati</taxon>
        <taxon>Methanobacteriota</taxon>
        <taxon>Stenosarchaea group</taxon>
        <taxon>Methanomicrobia</taxon>
        <taxon>Methanomicrobiales</taxon>
        <taxon>Methanospirillaceae</taxon>
        <taxon>Methanospirillum</taxon>
    </lineage>
</organism>
<proteinExistence type="predicted"/>
<dbReference type="InterPro" id="IPR018990">
    <property type="entry name" value="Prot_inh_I42_chagasin"/>
</dbReference>
<feature type="domain" description="Proteinase inhibitor I42 chagasin" evidence="3">
    <location>
        <begin position="76"/>
        <end position="163"/>
    </location>
</feature>
<dbReference type="RefSeq" id="WP_011447141.1">
    <property type="nucleotide sequence ID" value="NC_007796.1"/>
</dbReference>